<comment type="similarity">
    <text evidence="1">Belongs to the peptidase S58 family.</text>
</comment>
<sequence length="344" mass="34786">MAATAPAFSPQDGAPGPRNAITDVPGLRVGQAEDRTVWTGVTVILPDQPAIAACDIRGGAPGTKETDLLAPSALVARVHALCLSGGSAFGLDAASGVMDFLAAQGIGFPVGTARVPIVPAAILFDLLNGGVKDWAEPPYRALARAACAAAGLEVAQGNAGAGYGAKAGKLKGGLGTASLYTGGDWVGALVAVNPVGSVLHPSTLSFWAWPFEQAGELGGQEPPLHPIAALTDWTETAVPQIGANTTLAVVATNAPLTKTDAHRMAIMAQDGLARAVRPVHTPFDGDSVFALATGDGSGVSPDRLARVGQAAADCLARAVARGVYEAESLGAFPSYRSLKQQKNS</sequence>
<name>A0A255XMV4_9PROT</name>
<dbReference type="SUPFAM" id="SSF56266">
    <property type="entry name" value="DmpA/ArgJ-like"/>
    <property type="match status" value="1"/>
</dbReference>
<dbReference type="EMBL" id="NOXS01000033">
    <property type="protein sequence ID" value="OYQ18211.1"/>
    <property type="molecule type" value="Genomic_DNA"/>
</dbReference>
<evidence type="ECO:0000256" key="2">
    <source>
        <dbReference type="SAM" id="MobiDB-lite"/>
    </source>
</evidence>
<dbReference type="InterPro" id="IPR005321">
    <property type="entry name" value="Peptidase_S58_DmpA"/>
</dbReference>
<dbReference type="Gene3D" id="3.60.70.12">
    <property type="entry name" value="L-amino peptidase D-ALA esterase/amidase"/>
    <property type="match status" value="1"/>
</dbReference>
<evidence type="ECO:0000313" key="3">
    <source>
        <dbReference type="EMBL" id="OYQ18211.1"/>
    </source>
</evidence>
<dbReference type="CDD" id="cd02252">
    <property type="entry name" value="nylC_like"/>
    <property type="match status" value="1"/>
</dbReference>
<dbReference type="AlphaFoldDB" id="A0A255XMV4"/>
<dbReference type="PANTHER" id="PTHR36512:SF3">
    <property type="entry name" value="BLR5678 PROTEIN"/>
    <property type="match status" value="1"/>
</dbReference>
<dbReference type="GO" id="GO:0004177">
    <property type="term" value="F:aminopeptidase activity"/>
    <property type="evidence" value="ECO:0007669"/>
    <property type="project" value="TreeGrafter"/>
</dbReference>
<dbReference type="OrthoDB" id="9770388at2"/>
<dbReference type="InterPro" id="IPR016117">
    <property type="entry name" value="ArgJ-like_dom_sf"/>
</dbReference>
<accession>A0A255XMV4</accession>
<feature type="region of interest" description="Disordered" evidence="2">
    <location>
        <begin position="1"/>
        <end position="24"/>
    </location>
</feature>
<dbReference type="RefSeq" id="WP_094409773.1">
    <property type="nucleotide sequence ID" value="NZ_BMJZ01000002.1"/>
</dbReference>
<reference evidence="3 4" key="1">
    <citation type="submission" date="2017-07" db="EMBL/GenBank/DDBJ databases">
        <title>Elstera cyanobacteriorum sp. nov., a novel bacterium isolated from cyanobacterial aggregates in a eutrophic lake.</title>
        <authorList>
            <person name="Cai H."/>
        </authorList>
    </citation>
    <scope>NUCLEOTIDE SEQUENCE [LARGE SCALE GENOMIC DNA]</scope>
    <source>
        <strain evidence="3 4">TH019</strain>
    </source>
</reference>
<organism evidence="3 4">
    <name type="scientific">Elstera cyanobacteriorum</name>
    <dbReference type="NCBI Taxonomy" id="2022747"/>
    <lineage>
        <taxon>Bacteria</taxon>
        <taxon>Pseudomonadati</taxon>
        <taxon>Pseudomonadota</taxon>
        <taxon>Alphaproteobacteria</taxon>
        <taxon>Rhodospirillales</taxon>
        <taxon>Rhodospirillaceae</taxon>
        <taxon>Elstera</taxon>
    </lineage>
</organism>
<gene>
    <name evidence="3" type="ORF">CHR90_14775</name>
</gene>
<dbReference type="PANTHER" id="PTHR36512">
    <property type="entry name" value="D-AMINOPEPTIDASE"/>
    <property type="match status" value="1"/>
</dbReference>
<comment type="caution">
    <text evidence="3">The sequence shown here is derived from an EMBL/GenBank/DDBJ whole genome shotgun (WGS) entry which is preliminary data.</text>
</comment>
<evidence type="ECO:0000256" key="1">
    <source>
        <dbReference type="ARBA" id="ARBA00007068"/>
    </source>
</evidence>
<evidence type="ECO:0000313" key="4">
    <source>
        <dbReference type="Proteomes" id="UP000216361"/>
    </source>
</evidence>
<protein>
    <submittedName>
        <fullName evidence="3">Peptidase T4</fullName>
    </submittedName>
</protein>
<dbReference type="Pfam" id="PF03576">
    <property type="entry name" value="Peptidase_S58"/>
    <property type="match status" value="1"/>
</dbReference>
<proteinExistence type="inferred from homology"/>
<keyword evidence="4" id="KW-1185">Reference proteome</keyword>
<dbReference type="Proteomes" id="UP000216361">
    <property type="component" value="Unassembled WGS sequence"/>
</dbReference>